<accession>A0A426RHH8</accession>
<dbReference type="AlphaFoldDB" id="A0A426RHH8"/>
<dbReference type="InterPro" id="IPR045921">
    <property type="entry name" value="DUF6340"/>
</dbReference>
<comment type="caution">
    <text evidence="1">The sequence shown here is derived from an EMBL/GenBank/DDBJ whole genome shotgun (WGS) entry which is preliminary data.</text>
</comment>
<evidence type="ECO:0000313" key="2">
    <source>
        <dbReference type="Proteomes" id="UP000286990"/>
    </source>
</evidence>
<sequence length="338" mass="38270">MACSTTKELSILVQEPSPVTITNQIKTIGIIDATKPYLEKRKKKGGLASIAAQDEKWLGIHGTEASMEGLFDALLKDQRFENVLMIQHANIAQSLSDTQLNADTWQEIASLCDEIGVDAIFALAYFEVDTKLKVKKTSFQQTDLLRMQEESEGKQITMETLIENGWRIFDPKNRILLDEIITNDELVTSSSGNDVVDAFENMENRRRDALRLSKNTGKTYGQRLLPTERILKRTYFAKGNDRLIKSDRLIQEGKINLAIQELSPLVLDADTNLGSKASYNLAVLKEYQGNLDMALQWAEKSIDIKSKAFNTDYLKSLQRRITKNVLVQQQFQEVGFLE</sequence>
<gene>
    <name evidence="1" type="ORF">DZC72_11995</name>
</gene>
<organism evidence="1 2">
    <name type="scientific">Maribacter algicola</name>
    <dbReference type="NCBI Taxonomy" id="2498892"/>
    <lineage>
        <taxon>Bacteria</taxon>
        <taxon>Pseudomonadati</taxon>
        <taxon>Bacteroidota</taxon>
        <taxon>Flavobacteriia</taxon>
        <taxon>Flavobacteriales</taxon>
        <taxon>Flavobacteriaceae</taxon>
        <taxon>Maribacter</taxon>
    </lineage>
</organism>
<evidence type="ECO:0000313" key="1">
    <source>
        <dbReference type="EMBL" id="RRQ48423.1"/>
    </source>
</evidence>
<dbReference type="EMBL" id="QUSX01000002">
    <property type="protein sequence ID" value="RRQ48423.1"/>
    <property type="molecule type" value="Genomic_DNA"/>
</dbReference>
<dbReference type="Proteomes" id="UP000286990">
    <property type="component" value="Unassembled WGS sequence"/>
</dbReference>
<proteinExistence type="predicted"/>
<dbReference type="Pfam" id="PF19867">
    <property type="entry name" value="DUF6340"/>
    <property type="match status" value="1"/>
</dbReference>
<keyword evidence="2" id="KW-1185">Reference proteome</keyword>
<reference evidence="2" key="1">
    <citation type="submission" date="2018-12" db="EMBL/GenBank/DDBJ databases">
        <title>Maribacter lutimaris sp. nov., isolated from marine sediment.</title>
        <authorList>
            <person name="Kim K.K."/>
        </authorList>
    </citation>
    <scope>NUCLEOTIDE SEQUENCE [LARGE SCALE GENOMIC DNA]</scope>
    <source>
        <strain evidence="2">PoM-212</strain>
    </source>
</reference>
<evidence type="ECO:0008006" key="3">
    <source>
        <dbReference type="Google" id="ProtNLM"/>
    </source>
</evidence>
<name>A0A426RHH8_9FLAO</name>
<protein>
    <recommendedName>
        <fullName evidence="3">Tetratricopeptide repeat protein</fullName>
    </recommendedName>
</protein>